<keyword evidence="8" id="KW-0804">Transcription</keyword>
<evidence type="ECO:0000256" key="2">
    <source>
        <dbReference type="ARBA" id="ARBA00010289"/>
    </source>
</evidence>
<feature type="compositionally biased region" description="Polar residues" evidence="12">
    <location>
        <begin position="1506"/>
        <end position="1522"/>
    </location>
</feature>
<accession>A0A507QKV7</accession>
<keyword evidence="6" id="KW-0805">Transcription regulation</keyword>
<evidence type="ECO:0000313" key="14">
    <source>
        <dbReference type="EMBL" id="TQB69189.1"/>
    </source>
</evidence>
<dbReference type="GO" id="GO:0006357">
    <property type="term" value="P:regulation of transcription by RNA polymerase II"/>
    <property type="evidence" value="ECO:0007669"/>
    <property type="project" value="InterPro"/>
</dbReference>
<dbReference type="InterPro" id="IPR057344">
    <property type="entry name" value="ARM_SRB8"/>
</dbReference>
<dbReference type="EMBL" id="VIFY01000167">
    <property type="protein sequence ID" value="TQB69189.1"/>
    <property type="molecule type" value="Genomic_DNA"/>
</dbReference>
<evidence type="ECO:0000259" key="13">
    <source>
        <dbReference type="SMART" id="SM01281"/>
    </source>
</evidence>
<keyword evidence="9" id="KW-0539">Nucleus</keyword>
<evidence type="ECO:0000256" key="7">
    <source>
        <dbReference type="ARBA" id="ARBA00023159"/>
    </source>
</evidence>
<keyword evidence="5" id="KW-0678">Repressor</keyword>
<feature type="region of interest" description="Disordered" evidence="12">
    <location>
        <begin position="1"/>
        <end position="45"/>
    </location>
</feature>
<evidence type="ECO:0000256" key="8">
    <source>
        <dbReference type="ARBA" id="ARBA00023163"/>
    </source>
</evidence>
<comment type="similarity">
    <text evidence="2">Belongs to the Mediator complex subunit 12 family.</text>
</comment>
<evidence type="ECO:0000256" key="3">
    <source>
        <dbReference type="ARBA" id="ARBA00011629"/>
    </source>
</evidence>
<dbReference type="OrthoDB" id="20828at2759"/>
<dbReference type="GO" id="GO:0016592">
    <property type="term" value="C:mediator complex"/>
    <property type="evidence" value="ECO:0007669"/>
    <property type="project" value="InterPro"/>
</dbReference>
<dbReference type="InterPro" id="IPR019035">
    <property type="entry name" value="Mediator_Med12"/>
</dbReference>
<feature type="compositionally biased region" description="Low complexity" evidence="12">
    <location>
        <begin position="1491"/>
        <end position="1505"/>
    </location>
</feature>
<evidence type="ECO:0000256" key="10">
    <source>
        <dbReference type="ARBA" id="ARBA00025661"/>
    </source>
</evidence>
<comment type="caution">
    <text evidence="14">The sequence shown here is derived from an EMBL/GenBank/DDBJ whole genome shotgun (WGS) entry which is preliminary data.</text>
</comment>
<evidence type="ECO:0000256" key="4">
    <source>
        <dbReference type="ARBA" id="ARBA00019622"/>
    </source>
</evidence>
<evidence type="ECO:0000256" key="1">
    <source>
        <dbReference type="ARBA" id="ARBA00004123"/>
    </source>
</evidence>
<dbReference type="STRING" id="5098.A0A507QKV7"/>
<feature type="domain" description="Mediator complex subunit Med12" evidence="13">
    <location>
        <begin position="271"/>
        <end position="334"/>
    </location>
</feature>
<evidence type="ECO:0000256" key="5">
    <source>
        <dbReference type="ARBA" id="ARBA00022491"/>
    </source>
</evidence>
<evidence type="ECO:0000313" key="15">
    <source>
        <dbReference type="Proteomes" id="UP000319663"/>
    </source>
</evidence>
<proteinExistence type="inferred from homology"/>
<dbReference type="Pfam" id="PF09497">
    <property type="entry name" value="Med12"/>
    <property type="match status" value="1"/>
</dbReference>
<feature type="region of interest" description="Disordered" evidence="12">
    <location>
        <begin position="124"/>
        <end position="148"/>
    </location>
</feature>
<evidence type="ECO:0000256" key="9">
    <source>
        <dbReference type="ARBA" id="ARBA00023242"/>
    </source>
</evidence>
<organism evidence="14 15">
    <name type="scientific">Monascus purpureus</name>
    <name type="common">Red mold</name>
    <name type="synonym">Monascus anka</name>
    <dbReference type="NCBI Taxonomy" id="5098"/>
    <lineage>
        <taxon>Eukaryota</taxon>
        <taxon>Fungi</taxon>
        <taxon>Dikarya</taxon>
        <taxon>Ascomycota</taxon>
        <taxon>Pezizomycotina</taxon>
        <taxon>Eurotiomycetes</taxon>
        <taxon>Eurotiomycetidae</taxon>
        <taxon>Eurotiales</taxon>
        <taxon>Aspergillaceae</taxon>
        <taxon>Monascus</taxon>
    </lineage>
</organism>
<dbReference type="SMART" id="SM01281">
    <property type="entry name" value="Med12"/>
    <property type="match status" value="1"/>
</dbReference>
<protein>
    <recommendedName>
        <fullName evidence="4">Mediator of RNA polymerase II transcription subunit 12</fullName>
    </recommendedName>
    <alternativeName>
        <fullName evidence="11">Mediator complex subunit 12</fullName>
    </alternativeName>
</protein>
<reference evidence="14 15" key="1">
    <citation type="submission" date="2019-06" db="EMBL/GenBank/DDBJ databases">
        <title>Wine fermentation using esterase from Monascus purpureus.</title>
        <authorList>
            <person name="Geng C."/>
            <person name="Zhang Y."/>
        </authorList>
    </citation>
    <scope>NUCLEOTIDE SEQUENCE [LARGE SCALE GENOMIC DNA]</scope>
    <source>
        <strain evidence="14">HQ1</strain>
    </source>
</reference>
<sequence>MISHSSAGVQPWGHPQSPVTTGLGRVDEPQTSGSVDLPNPQARQPAVIDLTTSAWGTLDREPPAKRLKLDVSATSFIPNDTVSHATGDVRTSSAITASKPFSVPWRARPTWSFHALVSETYGAEHHKDNQAARVQEGETQTPPPLPVVPWKCPPAEPWGQDCAASRDSPAGDVQTTSYRIEVPDIAPVLKGDKVADFSPWTGHHPEDILNEQTAKQGYYDRARVSQNESNTARPSLYAQLKHRSGLQMLSSVFAAALDKRQNHDTVTAQSTFKPPPRVTLTDNKREAWLRDLANSSVPLRRLSRTIPHGIRGKVLLDQCLNKCIPVGRGVWLAKCVGANEIRAFKRKGTNGTVALGLEAKWVRDWTINVQQFVEGVVNSCGKADWMMKMTYTVSLAARLFSEHMLDHDHYLDWFLSSLEAASIKVLPVWLLMLGVYWDGILRYRKRGKRLAEILLEKRRQVMLSKQVEFLQPLIDRLSNSIKRLLRENTSCVVLPDSWDNYRDTLASCLDLDDRVDRAIFRSLAERNARVQRPKDSPGTAQRSRRQLTIHILDSVRSTHDINSTSTACLDAIEDRAALVSTLLEWTACVFRHGVFRVFTGVRLLRKWKACGIDINSHILAFLAQAGNSSGMKMCNVYHVISELVRSQTFSVGRYLQWLMARGATDRVQSNKSKTITADVGLLAHLPVSRLPEHVRNLRYTLMARAGFSASEESLMLQIVKNSISHRFPKIFGAKPEATIPQNLSKLNLTWTVKSEIGQWIRRGVAEHYHDAARANNEKAFPAEDVSALTPEEFYGIRDILESFGDLSILADVLRNASDSDDATVLAAAADTLNYHYDAFCPMGATTDLFRRFVQAYVRLKNFGTSNLDFIFSLIELGLRMPGEFNTVALLRQELSRLENKSSMTAFSPVSDCVPDATTEGGSPCHEKLDQLLSSGNGMDEATLGMVFNTLTKQLESGHNRGTLSASDTCRYLARLRLFLPKHFDLLLVRWVCTVLKSPTRPALSKVLPPLIGVGCVTIQAFLSLLRSLSQREETVSRTIPNMPDLQMDLLELLVPIEPGQDSPLDLVSYRFRLAQQDYLLKHPEEVLGIIRDTAVSLNGQHTPMTESRQNDFQHRMTTLLVNLLIRNPECAPQKYMQYLDQNAVPLVALQKALDHSLGLGLQVDQTIILLEVEKIISVTSDFSLPFCQLRLQILFNAESDEEVKNSIVDAMFKVAKAGARARNPHWVDLVSVLGQDAVRQIRERAEKEFLSISLSEDLTDGRATTAADSQSPLEIARVHLTIIDALSYSIPETGLSSIAPALVEKMDMLFHKLAVQQANFSSFTRNANGVLSGQTAGSHCDFEKSLAFWFSALLRMIVIHRSAFNTPSLVPRPNCMPEQTRLLVSIFCIALSRLPSSLLRLFPIADYFPHQPVQSRDFRPCPGILLHTHALDVAASLIDAFPEEIRLQCARFLKEKCPPFLNFQNDPRFVYLLGPVVDLTPANAAQPMSVPSPAASGSTPAATPSINPQAGSPAQQPVGSFPWTTAGLSEGPSYTSSHLHIQYRGRNIGPFPLRPWELIEDASPFMGANDTAVGLGYFDARRVKS</sequence>
<comment type="subunit">
    <text evidence="3">Component of the SRB8-11 complex, which itself associates with the Mediator complex.</text>
</comment>
<name>A0A507QKV7_MONPU</name>
<gene>
    <name evidence="14" type="primary">SRB8</name>
    <name evidence="14" type="ORF">MPDQ_002197</name>
</gene>
<dbReference type="Pfam" id="PF25326">
    <property type="entry name" value="ARM_SRB8"/>
    <property type="match status" value="1"/>
</dbReference>
<evidence type="ECO:0000256" key="6">
    <source>
        <dbReference type="ARBA" id="ARBA00023015"/>
    </source>
</evidence>
<evidence type="ECO:0000256" key="11">
    <source>
        <dbReference type="ARBA" id="ARBA00032010"/>
    </source>
</evidence>
<dbReference type="Proteomes" id="UP000319663">
    <property type="component" value="Unassembled WGS sequence"/>
</dbReference>
<feature type="region of interest" description="Disordered" evidence="12">
    <location>
        <begin position="1487"/>
        <end position="1522"/>
    </location>
</feature>
<dbReference type="PANTHER" id="PTHR46567:SF1">
    <property type="entry name" value="MEDIATOR OF RNA POLYMERASE II TRANSCRIPTION SUBUNIT 12"/>
    <property type="match status" value="1"/>
</dbReference>
<comment type="function">
    <text evidence="10">Component of the SRB8-11 complex. The SRB8-11 complex is a regulatory module of the Mediator complex which is itself involved in regulation of basal and activated RNA polymerase II-dependent transcription. The SRB8-11 complex may be involved in the transcriptional repression of a subset of genes regulated by Mediator. It may inhibit the association of the Mediator complex with RNA polymerase II to form the holoenzyme complex.</text>
</comment>
<evidence type="ECO:0000256" key="12">
    <source>
        <dbReference type="SAM" id="MobiDB-lite"/>
    </source>
</evidence>
<keyword evidence="15" id="KW-1185">Reference proteome</keyword>
<dbReference type="GO" id="GO:0003712">
    <property type="term" value="F:transcription coregulator activity"/>
    <property type="evidence" value="ECO:0007669"/>
    <property type="project" value="InterPro"/>
</dbReference>
<comment type="subcellular location">
    <subcellularLocation>
        <location evidence="1">Nucleus</location>
    </subcellularLocation>
</comment>
<dbReference type="PANTHER" id="PTHR46567">
    <property type="entry name" value="MEDIATOR OF RNA POLYMERASE II TRANSCRIPTION SUBUNIT 12"/>
    <property type="match status" value="1"/>
</dbReference>
<keyword evidence="7" id="KW-0010">Activator</keyword>